<reference evidence="2" key="1">
    <citation type="journal article" date="2014" name="Genome Announc.">
        <title>Draft Genome Sequence of Clostridium straminisolvens Strain JCM 21531T, Isolated from a Cellulose-Degrading Bacterial Community.</title>
        <authorList>
            <person name="Yuki M."/>
            <person name="Oshima K."/>
            <person name="Suda W."/>
            <person name="Sakamoto M."/>
            <person name="Kitamura K."/>
            <person name="Iida T."/>
            <person name="Hattori M."/>
            <person name="Ohkuma M."/>
        </authorList>
    </citation>
    <scope>NUCLEOTIDE SEQUENCE [LARGE SCALE GENOMIC DNA]</scope>
    <source>
        <strain evidence="2">JCM 21531</strain>
    </source>
</reference>
<evidence type="ECO:0000313" key="3">
    <source>
        <dbReference type="Proteomes" id="UP000019109"/>
    </source>
</evidence>
<comment type="caution">
    <text evidence="2">The sequence shown here is derived from an EMBL/GenBank/DDBJ whole genome shotgun (WGS) entry which is preliminary data.</text>
</comment>
<keyword evidence="1" id="KW-1133">Transmembrane helix</keyword>
<dbReference type="Proteomes" id="UP000019109">
    <property type="component" value="Unassembled WGS sequence"/>
</dbReference>
<keyword evidence="1" id="KW-0472">Membrane</keyword>
<keyword evidence="1" id="KW-0812">Transmembrane</keyword>
<accession>W4V8K8</accession>
<evidence type="ECO:0000313" key="2">
    <source>
        <dbReference type="EMBL" id="GAE89491.1"/>
    </source>
</evidence>
<dbReference type="STRING" id="1294263.JCM21531_3023"/>
<sequence>MPKKSISYNKFIWRNQMLSQLNSFIYGTTQIMQVIIFIAGCYFSEYQSLAG</sequence>
<keyword evidence="3" id="KW-1185">Reference proteome</keyword>
<feature type="transmembrane region" description="Helical" evidence="1">
    <location>
        <begin position="21"/>
        <end position="43"/>
    </location>
</feature>
<dbReference type="EMBL" id="BAVR01000038">
    <property type="protein sequence ID" value="GAE89491.1"/>
    <property type="molecule type" value="Genomic_DNA"/>
</dbReference>
<name>W4V8K8_9FIRM</name>
<gene>
    <name evidence="2" type="ORF">JCM21531_3023</name>
</gene>
<protein>
    <submittedName>
        <fullName evidence="2">Glycosyltransferase</fullName>
    </submittedName>
</protein>
<organism evidence="2 3">
    <name type="scientific">Acetivibrio straminisolvens JCM 21531</name>
    <dbReference type="NCBI Taxonomy" id="1294263"/>
    <lineage>
        <taxon>Bacteria</taxon>
        <taxon>Bacillati</taxon>
        <taxon>Bacillota</taxon>
        <taxon>Clostridia</taxon>
        <taxon>Eubacteriales</taxon>
        <taxon>Oscillospiraceae</taxon>
        <taxon>Acetivibrio</taxon>
    </lineage>
</organism>
<dbReference type="GO" id="GO:0016740">
    <property type="term" value="F:transferase activity"/>
    <property type="evidence" value="ECO:0007669"/>
    <property type="project" value="UniProtKB-KW"/>
</dbReference>
<keyword evidence="2" id="KW-0808">Transferase</keyword>
<evidence type="ECO:0000256" key="1">
    <source>
        <dbReference type="SAM" id="Phobius"/>
    </source>
</evidence>
<proteinExistence type="predicted"/>
<dbReference type="AlphaFoldDB" id="W4V8K8"/>